<organism evidence="2 3">
    <name type="scientific">Rathayibacter oskolensis</name>
    <dbReference type="NCBI Taxonomy" id="1891671"/>
    <lineage>
        <taxon>Bacteria</taxon>
        <taxon>Bacillati</taxon>
        <taxon>Actinomycetota</taxon>
        <taxon>Actinomycetes</taxon>
        <taxon>Micrococcales</taxon>
        <taxon>Microbacteriaceae</taxon>
        <taxon>Rathayibacter</taxon>
    </lineage>
</organism>
<dbReference type="RefSeq" id="WP_085475846.1">
    <property type="nucleotide sequence ID" value="NZ_FXBM01000001.1"/>
</dbReference>
<feature type="region of interest" description="Disordered" evidence="1">
    <location>
        <begin position="222"/>
        <end position="251"/>
    </location>
</feature>
<accession>A0A1X7NK75</accession>
<feature type="compositionally biased region" description="Basic residues" evidence="1">
    <location>
        <begin position="229"/>
        <end position="238"/>
    </location>
</feature>
<evidence type="ECO:0000256" key="1">
    <source>
        <dbReference type="SAM" id="MobiDB-lite"/>
    </source>
</evidence>
<dbReference type="OrthoDB" id="5143602at2"/>
<dbReference type="Proteomes" id="UP000193711">
    <property type="component" value="Unassembled WGS sequence"/>
</dbReference>
<feature type="region of interest" description="Disordered" evidence="1">
    <location>
        <begin position="273"/>
        <end position="299"/>
    </location>
</feature>
<dbReference type="EMBL" id="FXBM01000001">
    <property type="protein sequence ID" value="SMH38232.1"/>
    <property type="molecule type" value="Genomic_DNA"/>
</dbReference>
<keyword evidence="3" id="KW-1185">Reference proteome</keyword>
<dbReference type="InterPro" id="IPR007253">
    <property type="entry name" value="Cell_wall-bd_2"/>
</dbReference>
<dbReference type="Pfam" id="PF04122">
    <property type="entry name" value="CW_binding_2"/>
    <property type="match status" value="1"/>
</dbReference>
<gene>
    <name evidence="2" type="ORF">SAMN06295885_1471</name>
</gene>
<dbReference type="STRING" id="1891671.SAMN06295885_1471"/>
<feature type="region of interest" description="Disordered" evidence="1">
    <location>
        <begin position="189"/>
        <end position="210"/>
    </location>
</feature>
<sequence>MPPSIPTLGGPCERALHALLCGAIELQSAEGRPTKASAESKVNGASTHCCPSLLRRRCARRTKKTTPQAATRAAIDRFSPGTGELLGGTPSIIAGFEADLRASGLVDTVHRVAGVDRHDTSRLLNDRFPPTEFTDVVYLASATNFADALAAGPAAADHGAPLYLSEPTCIPQATRAALQEHDLDHVTLLGGFPPSDRPSSLSEPASHAPALRAALSVSGRLLPAPPAARHPRPQPRRRPGPDRRSRTAPRHLGCALENGARLHRYRARQDVRATVAPAGPGRGSVPPVLSPRADLRCAP</sequence>
<reference evidence="3" key="1">
    <citation type="submission" date="2017-04" db="EMBL/GenBank/DDBJ databases">
        <authorList>
            <person name="Varghese N."/>
            <person name="Submissions S."/>
        </authorList>
    </citation>
    <scope>NUCLEOTIDE SEQUENCE [LARGE SCALE GENOMIC DNA]</scope>
    <source>
        <strain evidence="3">VKM Ac-2121</strain>
    </source>
</reference>
<evidence type="ECO:0000313" key="3">
    <source>
        <dbReference type="Proteomes" id="UP000193711"/>
    </source>
</evidence>
<name>A0A1X7NK75_9MICO</name>
<dbReference type="AlphaFoldDB" id="A0A1X7NK75"/>
<proteinExistence type="predicted"/>
<evidence type="ECO:0000313" key="2">
    <source>
        <dbReference type="EMBL" id="SMH38232.1"/>
    </source>
</evidence>
<protein>
    <submittedName>
        <fullName evidence="2">Putative cell wall binding repeat 2</fullName>
    </submittedName>
</protein>